<feature type="domain" description="WSC" evidence="4">
    <location>
        <begin position="278"/>
        <end position="369"/>
    </location>
</feature>
<feature type="domain" description="WSC" evidence="4">
    <location>
        <begin position="153"/>
        <end position="248"/>
    </location>
</feature>
<dbReference type="Pfam" id="PF01822">
    <property type="entry name" value="WSC"/>
    <property type="match status" value="4"/>
</dbReference>
<dbReference type="PANTHER" id="PTHR45964">
    <property type="entry name" value="WSCD FAMILY MEMBER CG9164"/>
    <property type="match status" value="1"/>
</dbReference>
<dbReference type="AlphaFoldDB" id="A0A7C8UTW0"/>
<name>A0A7C8UTW0_ORBOL</name>
<keyword evidence="1" id="KW-0677">Repeat</keyword>
<feature type="compositionally biased region" description="Acidic residues" evidence="2">
    <location>
        <begin position="775"/>
        <end position="787"/>
    </location>
</feature>
<dbReference type="InterPro" id="IPR002889">
    <property type="entry name" value="WSC_carb-bd"/>
</dbReference>
<feature type="domain" description="WSC" evidence="4">
    <location>
        <begin position="381"/>
        <end position="472"/>
    </location>
</feature>
<reference evidence="5 6" key="1">
    <citation type="submission" date="2019-06" db="EMBL/GenBank/DDBJ databases">
        <authorList>
            <person name="Palmer J.M."/>
        </authorList>
    </citation>
    <scope>NUCLEOTIDE SEQUENCE [LARGE SCALE GENOMIC DNA]</scope>
    <source>
        <strain evidence="5 6">TWF106</strain>
    </source>
</reference>
<evidence type="ECO:0000313" key="5">
    <source>
        <dbReference type="EMBL" id="KAF3222099.1"/>
    </source>
</evidence>
<feature type="chain" id="PRO_5028879334" description="WSC domain-containing protein" evidence="3">
    <location>
        <begin position="20"/>
        <end position="1169"/>
    </location>
</feature>
<organism evidence="5 6">
    <name type="scientific">Orbilia oligospora</name>
    <name type="common">Nematode-trapping fungus</name>
    <name type="synonym">Arthrobotrys oligospora</name>
    <dbReference type="NCBI Taxonomy" id="2813651"/>
    <lineage>
        <taxon>Eukaryota</taxon>
        <taxon>Fungi</taxon>
        <taxon>Dikarya</taxon>
        <taxon>Ascomycota</taxon>
        <taxon>Pezizomycotina</taxon>
        <taxon>Orbiliomycetes</taxon>
        <taxon>Orbiliales</taxon>
        <taxon>Orbiliaceae</taxon>
        <taxon>Orbilia</taxon>
    </lineage>
</organism>
<evidence type="ECO:0000259" key="4">
    <source>
        <dbReference type="PROSITE" id="PS51212"/>
    </source>
</evidence>
<feature type="region of interest" description="Disordered" evidence="2">
    <location>
        <begin position="770"/>
        <end position="793"/>
    </location>
</feature>
<dbReference type="SMART" id="SM00321">
    <property type="entry name" value="WSC"/>
    <property type="match status" value="4"/>
</dbReference>
<feature type="signal peptide" evidence="3">
    <location>
        <begin position="1"/>
        <end position="19"/>
    </location>
</feature>
<comment type="caution">
    <text evidence="5">The sequence shown here is derived from an EMBL/GenBank/DDBJ whole genome shotgun (WGS) entry which is preliminary data.</text>
</comment>
<dbReference type="PANTHER" id="PTHR45964:SF5">
    <property type="entry name" value="WSCD FAMILY MEMBER CG9164"/>
    <property type="match status" value="1"/>
</dbReference>
<evidence type="ECO:0000256" key="3">
    <source>
        <dbReference type="SAM" id="SignalP"/>
    </source>
</evidence>
<dbReference type="Proteomes" id="UP000472727">
    <property type="component" value="Unassembled WGS sequence"/>
</dbReference>
<dbReference type="PROSITE" id="PS51212">
    <property type="entry name" value="WSC"/>
    <property type="match status" value="4"/>
</dbReference>
<feature type="domain" description="WSC" evidence="4">
    <location>
        <begin position="488"/>
        <end position="574"/>
    </location>
</feature>
<evidence type="ECO:0000256" key="2">
    <source>
        <dbReference type="SAM" id="MobiDB-lite"/>
    </source>
</evidence>
<evidence type="ECO:0000256" key="1">
    <source>
        <dbReference type="ARBA" id="ARBA00022737"/>
    </source>
</evidence>
<dbReference type="InterPro" id="IPR051589">
    <property type="entry name" value="Sialate-O-sulfotransferase"/>
</dbReference>
<proteinExistence type="predicted"/>
<sequence length="1169" mass="127086">MRFSGVVLTLIGFLPGLNAQTVQCVTVADGCDAGGANEAAVASAIARFQDGLVYGGGDIVLSSALSGDTLAMITYMCEDGSAPPMLEGSFIRSQFQKIMSCTNRCGGVASPTNPNCGFGALIANNGANIDCLAKAVNVSPLSSSPQIIPSVGAYKSPACFVDSIDSRVLTGGSSTDHGATGMTVEKCITLAASAGARYAGVEYGGECYWGSARNNAQSATLSDCNLPCAGNAAEVCGAAYRILIYDRGSGTTTTTTTTTTRTTTTAPATPTINPGVSGFKYFGCYSDDVNARVLSNQFVDSSGMTIAQCIAHAGSSYNYAGVEYGQECWYGNTLASSSSAQSSGCNVPCPGKAIELCGGGNRIQLYKNPNFTPPGSPDTGSFVSQGCYTDSIDARALEHSSNDATGMTIQKCIGLATGFKYAGLEYHSECYWGNTLASSSTPADSSDCNTACAGDSSQTCGGGNRISVYLNSDYEEPVQPNVNQGEDPWTLKGCYASNTLENNQVSSDMTVDKCLDLALSYRYAAIQGGNTCYWGDDLDSGATSKDISECASACSGKSDEVCGGPSRTIVYEDTSYELIDIDGMIALLEDLSDNENTLLSHLQTWEDLVAQAKADAEGGNKKRWLVAAAWATRMIPVWGRMRNAATTIGDLSKEILLKAGAWSRKASEAFKRVLNRRPNVANEYRMVEFNRVQNNVQAAQQVAGQVVRYNGNQAVVAVGVGAIALSPVALGSMPPISGLLPLWQTLISLYLDIIGDLFRIIEWHRNEVQRYDPPQDSDPDDPDDPPEEPPFPACGCGVDGCISSQNILKRAAHTYQSRNQTVHTYQESKEEKISKRANGATYNIQNQVPLHIDLQFRTVTGLQYDTNQCFWNLQAFNPPGNQQDPTLPYPAGYATEHTFENALLRIFFEDMQKENCYTCEDATPVQQPGQPAPAPTPGMRQLFFQANGFANSRYQNRAPIEFLVDCLHWYHPVNNPNGWREFFILENRINTYKRNILTPPNNIENTGEFKELATLFIRRLARVEAAFEYLNTPVVANVFMAVFNRLVAEFRRFDADVYGSQFPPYQNTQTCGVPINGVNTPYLSWELAFHYWTYNLLSNAEFRMQSWLTIAVANIRKKIREEHPINQLPFMHQMLTNWLFYATTPGSNLAVFTANRFLFDKNLYGGLFN</sequence>
<evidence type="ECO:0000313" key="6">
    <source>
        <dbReference type="Proteomes" id="UP000472727"/>
    </source>
</evidence>
<accession>A0A7C8UTW0</accession>
<protein>
    <recommendedName>
        <fullName evidence="4">WSC domain-containing protein</fullName>
    </recommendedName>
</protein>
<keyword evidence="3" id="KW-0732">Signal</keyword>
<gene>
    <name evidence="5" type="ORF">TWF106_005879</name>
</gene>
<dbReference type="EMBL" id="WIWS01000027">
    <property type="protein sequence ID" value="KAF3222099.1"/>
    <property type="molecule type" value="Genomic_DNA"/>
</dbReference>